<evidence type="ECO:0000256" key="4">
    <source>
        <dbReference type="SAM" id="MobiDB-lite"/>
    </source>
</evidence>
<dbReference type="Pfam" id="PF13531">
    <property type="entry name" value="SBP_bac_11"/>
    <property type="match status" value="1"/>
</dbReference>
<dbReference type="GO" id="GO:0030973">
    <property type="term" value="F:molybdate ion binding"/>
    <property type="evidence" value="ECO:0007669"/>
    <property type="project" value="TreeGrafter"/>
</dbReference>
<dbReference type="PATRIC" id="fig|1051006.4.peg.1132"/>
<dbReference type="STRING" id="1574624.GCA_001642025_00107"/>
<evidence type="ECO:0000313" key="5">
    <source>
        <dbReference type="EMBL" id="EGR97073.1"/>
    </source>
</evidence>
<evidence type="ECO:0000256" key="3">
    <source>
        <dbReference type="ARBA" id="ARBA00022729"/>
    </source>
</evidence>
<dbReference type="PANTHER" id="PTHR30632:SF0">
    <property type="entry name" value="SULFATE-BINDING PROTEIN"/>
    <property type="match status" value="1"/>
</dbReference>
<feature type="region of interest" description="Disordered" evidence="4">
    <location>
        <begin position="62"/>
        <end position="93"/>
    </location>
</feature>
<reference evidence="5 6" key="1">
    <citation type="submission" date="2011-07" db="EMBL/GenBank/DDBJ databases">
        <title>Genome Sequence of Propionibacterium acnes SK182B-JCVI.</title>
        <authorList>
            <person name="Durkin A.S."/>
            <person name="Madupu R."/>
            <person name="Hostetler J."/>
            <person name="Radune D."/>
            <person name="Torralba M."/>
            <person name="Methe B."/>
            <person name="Sutton G."/>
            <person name="Strausberg R.L."/>
            <person name="Nelson K.E."/>
        </authorList>
    </citation>
    <scope>NUCLEOTIDE SEQUENCE [LARGE SCALE GENOMIC DNA]</scope>
    <source>
        <strain evidence="5 6">SK182B-JCVI</strain>
    </source>
</reference>
<accession>F9NVC1</accession>
<comment type="similarity">
    <text evidence="1">Belongs to the bacterial solute-binding protein ModA family.</text>
</comment>
<dbReference type="NCBIfam" id="TIGR01256">
    <property type="entry name" value="modA"/>
    <property type="match status" value="1"/>
</dbReference>
<keyword evidence="3" id="KW-0732">Signal</keyword>
<evidence type="ECO:0000313" key="6">
    <source>
        <dbReference type="Proteomes" id="UP000007832"/>
    </source>
</evidence>
<feature type="compositionally biased region" description="Basic and acidic residues" evidence="4">
    <location>
        <begin position="70"/>
        <end position="86"/>
    </location>
</feature>
<name>F9NVC1_9ACTN</name>
<dbReference type="SUPFAM" id="SSF53850">
    <property type="entry name" value="Periplasmic binding protein-like II"/>
    <property type="match status" value="1"/>
</dbReference>
<dbReference type="PANTHER" id="PTHR30632">
    <property type="entry name" value="MOLYBDATE-BINDING PERIPLASMIC PROTEIN"/>
    <property type="match status" value="1"/>
</dbReference>
<comment type="caution">
    <text evidence="5">The sequence shown here is derived from an EMBL/GenBank/DDBJ whole genome shotgun (WGS) entry which is preliminary data.</text>
</comment>
<protein>
    <submittedName>
        <fullName evidence="5">Molybdate ABC transporter, periplasmic molybdate-binding protein</fullName>
    </submittedName>
</protein>
<dbReference type="AlphaFoldDB" id="F9NVC1"/>
<dbReference type="eggNOG" id="COG0725">
    <property type="taxonomic scope" value="Bacteria"/>
</dbReference>
<dbReference type="Gene3D" id="3.40.190.10">
    <property type="entry name" value="Periplasmic binding protein-like II"/>
    <property type="match status" value="2"/>
</dbReference>
<evidence type="ECO:0000256" key="2">
    <source>
        <dbReference type="ARBA" id="ARBA00022723"/>
    </source>
</evidence>
<dbReference type="Proteomes" id="UP000007832">
    <property type="component" value="Unassembled WGS sequence"/>
</dbReference>
<gene>
    <name evidence="5" type="primary">modA</name>
    <name evidence="5" type="ORF">HMPREF1162_0748</name>
</gene>
<dbReference type="GO" id="GO:0015689">
    <property type="term" value="P:molybdate ion transport"/>
    <property type="evidence" value="ECO:0007669"/>
    <property type="project" value="InterPro"/>
</dbReference>
<sequence length="364" mass="38170">MVLWRETLQLRASIRLWSRIGSVKLLPPSVSAKTQRGGSWRLTSYLPIKVALAASQRPGFGNRKSCCDSGEIHQRRDRDRRPHRQDSFMSSVMRNRSGRGRIVTCAVAVGALIMTGCASVGQQSAKPGALGTMSGSSGPTGQINVYAAASLTSPFTRIGKQLESTHPGLKVVLVFAGSSELVSQLSAGAKGDVFASADEANMDKVLRAGLVGAEKPKLFAANHLAIVTAPGNPHGISSLSDLVKPNVSVVVCAEQVPCGGATKRVLKKAGVGLNPVSEENSVTSVLGKVTSGQADAGLVYRTDAQVAGSAVARVDFPESDAVVNRYSIAVMNDSGNKKGSDLFVAEVTGPEGQKVLREYGFVKP</sequence>
<proteinExistence type="inferred from homology"/>
<dbReference type="CDD" id="cd13538">
    <property type="entry name" value="PBP2_ModA_like_1"/>
    <property type="match status" value="1"/>
</dbReference>
<organism evidence="5 6">
    <name type="scientific">[Propionibacterium] namnetense SK182B-JCVI</name>
    <dbReference type="NCBI Taxonomy" id="1051006"/>
    <lineage>
        <taxon>Bacteria</taxon>
        <taxon>Bacillati</taxon>
        <taxon>Actinomycetota</taxon>
        <taxon>Actinomycetes</taxon>
        <taxon>Propionibacteriales</taxon>
        <taxon>Propionibacteriaceae</taxon>
        <taxon>Cutibacterium</taxon>
    </lineage>
</organism>
<dbReference type="GO" id="GO:0046872">
    <property type="term" value="F:metal ion binding"/>
    <property type="evidence" value="ECO:0007669"/>
    <property type="project" value="UniProtKB-KW"/>
</dbReference>
<dbReference type="InterPro" id="IPR005950">
    <property type="entry name" value="ModA"/>
</dbReference>
<dbReference type="InterPro" id="IPR050682">
    <property type="entry name" value="ModA/WtpA"/>
</dbReference>
<evidence type="ECO:0000256" key="1">
    <source>
        <dbReference type="ARBA" id="ARBA00009175"/>
    </source>
</evidence>
<keyword evidence="2" id="KW-0479">Metal-binding</keyword>
<dbReference type="EMBL" id="AFUN01000032">
    <property type="protein sequence ID" value="EGR97073.1"/>
    <property type="molecule type" value="Genomic_DNA"/>
</dbReference>